<feature type="compositionally biased region" description="Low complexity" evidence="1">
    <location>
        <begin position="40"/>
        <end position="56"/>
    </location>
</feature>
<keyword evidence="2" id="KW-0812">Transmembrane</keyword>
<evidence type="ECO:0000313" key="5">
    <source>
        <dbReference type="Proteomes" id="UP000198857"/>
    </source>
</evidence>
<dbReference type="InterPro" id="IPR022603">
    <property type="entry name" value="DUF3152"/>
</dbReference>
<proteinExistence type="predicted"/>
<organism evidence="4 5">
    <name type="scientific">Geodermatophilus dictyosporus</name>
    <dbReference type="NCBI Taxonomy" id="1523247"/>
    <lineage>
        <taxon>Bacteria</taxon>
        <taxon>Bacillati</taxon>
        <taxon>Actinomycetota</taxon>
        <taxon>Actinomycetes</taxon>
        <taxon>Geodermatophilales</taxon>
        <taxon>Geodermatophilaceae</taxon>
        <taxon>Geodermatophilus</taxon>
    </lineage>
</organism>
<name>A0A1I5L6C2_9ACTN</name>
<dbReference type="Proteomes" id="UP000198857">
    <property type="component" value="Unassembled WGS sequence"/>
</dbReference>
<dbReference type="InterPro" id="IPR024079">
    <property type="entry name" value="MetalloPept_cat_dom_sf"/>
</dbReference>
<evidence type="ECO:0000259" key="3">
    <source>
        <dbReference type="Pfam" id="PF11350"/>
    </source>
</evidence>
<dbReference type="EMBL" id="FOWQ01000002">
    <property type="protein sequence ID" value="SFO92723.1"/>
    <property type="molecule type" value="Genomic_DNA"/>
</dbReference>
<feature type="region of interest" description="Disordered" evidence="1">
    <location>
        <begin position="128"/>
        <end position="178"/>
    </location>
</feature>
<accession>A0A1I5L6C2</accession>
<keyword evidence="5" id="KW-1185">Reference proteome</keyword>
<evidence type="ECO:0000256" key="1">
    <source>
        <dbReference type="SAM" id="MobiDB-lite"/>
    </source>
</evidence>
<keyword evidence="2" id="KW-1133">Transmembrane helix</keyword>
<dbReference type="SUPFAM" id="SSF55486">
    <property type="entry name" value="Metalloproteases ('zincins'), catalytic domain"/>
    <property type="match status" value="1"/>
</dbReference>
<sequence length="360" mass="36940">MAALPPRGDRGPEPVRGLPRVPPPLPPPPLPPHPSRRAPRAAPGPATGPGRPSPATGRHRPAGPLVARRDPLADAPRRPATGPHPLPRHRPVGRVRRFVARHGWRAYAIPLLAVATVLALVDVLATGRGGQPASASGVAASEAADTPSAAVEPPASSPAASPTAPAEGDAGPTDLPPATAAATYAEQGAGTVSVVPGSSAVHGTGPLQRFVVEVEDGIGVDGAEFAAAVEATLGDPRSWGNGGRMSFQRVDTTEAGGYEFRVSLVSPGSMERYCPGVGTGGYTSCRYGERAVINLARWATAVPHYDGDVATYRQYVVNHEVGHALGNGHEGCPGPGQLAPVMQQQTLGLDGCTRNAWPFP</sequence>
<feature type="compositionally biased region" description="Low complexity" evidence="1">
    <location>
        <begin position="133"/>
        <end position="178"/>
    </location>
</feature>
<feature type="transmembrane region" description="Helical" evidence="2">
    <location>
        <begin position="104"/>
        <end position="125"/>
    </location>
</feature>
<protein>
    <recommendedName>
        <fullName evidence="3">DUF3152 domain-containing protein</fullName>
    </recommendedName>
</protein>
<feature type="compositionally biased region" description="Pro residues" evidence="1">
    <location>
        <begin position="20"/>
        <end position="33"/>
    </location>
</feature>
<dbReference type="AlphaFoldDB" id="A0A1I5L6C2"/>
<keyword evidence="2" id="KW-0472">Membrane</keyword>
<evidence type="ECO:0000256" key="2">
    <source>
        <dbReference type="SAM" id="Phobius"/>
    </source>
</evidence>
<dbReference type="Pfam" id="PF11350">
    <property type="entry name" value="DUF3152"/>
    <property type="match status" value="1"/>
</dbReference>
<feature type="region of interest" description="Disordered" evidence="1">
    <location>
        <begin position="1"/>
        <end position="90"/>
    </location>
</feature>
<dbReference type="STRING" id="1523247.SAMN05660464_1573"/>
<gene>
    <name evidence="4" type="ORF">SAMN05660464_1573</name>
</gene>
<evidence type="ECO:0000313" key="4">
    <source>
        <dbReference type="EMBL" id="SFO92723.1"/>
    </source>
</evidence>
<reference evidence="5" key="1">
    <citation type="submission" date="2016-10" db="EMBL/GenBank/DDBJ databases">
        <authorList>
            <person name="Varghese N."/>
            <person name="Submissions S."/>
        </authorList>
    </citation>
    <scope>NUCLEOTIDE SEQUENCE [LARGE SCALE GENOMIC DNA]</scope>
    <source>
        <strain evidence="5">DSM 44208</strain>
    </source>
</reference>
<dbReference type="GO" id="GO:0008237">
    <property type="term" value="F:metallopeptidase activity"/>
    <property type="evidence" value="ECO:0007669"/>
    <property type="project" value="InterPro"/>
</dbReference>
<feature type="compositionally biased region" description="Basic and acidic residues" evidence="1">
    <location>
        <begin position="67"/>
        <end position="77"/>
    </location>
</feature>
<feature type="domain" description="DUF3152" evidence="3">
    <location>
        <begin position="182"/>
        <end position="350"/>
    </location>
</feature>
<dbReference type="Gene3D" id="3.40.390.10">
    <property type="entry name" value="Collagenase (Catalytic Domain)"/>
    <property type="match status" value="1"/>
</dbReference>